<protein>
    <submittedName>
        <fullName evidence="6">Energy-coupling factor transporter transmembrane protein EcfT</fullName>
    </submittedName>
</protein>
<dbReference type="CDD" id="cd16914">
    <property type="entry name" value="EcfT"/>
    <property type="match status" value="1"/>
</dbReference>
<keyword evidence="2 5" id="KW-0812">Transmembrane</keyword>
<gene>
    <name evidence="6" type="ORF">OMP40_26625</name>
</gene>
<organism evidence="6 7">
    <name type="scientific">Cohnella rhizosphaerae</name>
    <dbReference type="NCBI Taxonomy" id="1457232"/>
    <lineage>
        <taxon>Bacteria</taxon>
        <taxon>Bacillati</taxon>
        <taxon>Bacillota</taxon>
        <taxon>Bacilli</taxon>
        <taxon>Bacillales</taxon>
        <taxon>Paenibacillaceae</taxon>
        <taxon>Cohnella</taxon>
    </lineage>
</organism>
<sequence>MKTEVGARAKARTRPKAVAPRNRLSAFDPRAIWLGYVALSLSMFAAPGWSGLAASAALAAAVVGFARLPLVEYRGPLFAFALFALGSAVLSGLTGSSGESGAWWHAADSLATFRSFAKTWLVLAIGIALPAAIPPLRLRRALAQTLPRKGGAGRRSQRLVLTVTLLLRFVPQLLGEWNRFARIALARGKDIGRSPAAVLRRMRSTALPFMLSLFRMGETVTLALESRGIGRRDAPAEAERLRWRTRDSLLLASIALACAGLTLQGRIF</sequence>
<dbReference type="InterPro" id="IPR003339">
    <property type="entry name" value="ABC/ECF_trnsptr_transmembrane"/>
</dbReference>
<evidence type="ECO:0000256" key="5">
    <source>
        <dbReference type="SAM" id="Phobius"/>
    </source>
</evidence>
<reference evidence="6" key="1">
    <citation type="submission" date="2022-10" db="EMBL/GenBank/DDBJ databases">
        <title>Comparative genomic analysis of Cohnella hashimotonis sp. nov., isolated from the International Space Station.</title>
        <authorList>
            <person name="Simpson A."/>
            <person name="Venkateswaran K."/>
        </authorList>
    </citation>
    <scope>NUCLEOTIDE SEQUENCE</scope>
    <source>
        <strain evidence="6">DSM 28161</strain>
    </source>
</reference>
<dbReference type="GO" id="GO:0005886">
    <property type="term" value="C:plasma membrane"/>
    <property type="evidence" value="ECO:0007669"/>
    <property type="project" value="UniProtKB-ARBA"/>
</dbReference>
<evidence type="ECO:0000256" key="4">
    <source>
        <dbReference type="ARBA" id="ARBA00023136"/>
    </source>
</evidence>
<name>A0A9X4KWH4_9BACL</name>
<dbReference type="EMBL" id="JAPDIA010000008">
    <property type="protein sequence ID" value="MDG0812511.1"/>
    <property type="molecule type" value="Genomic_DNA"/>
</dbReference>
<evidence type="ECO:0000313" key="7">
    <source>
        <dbReference type="Proteomes" id="UP001153404"/>
    </source>
</evidence>
<comment type="subcellular location">
    <subcellularLocation>
        <location evidence="1">Membrane</location>
        <topology evidence="1">Multi-pass membrane protein</topology>
    </subcellularLocation>
</comment>
<evidence type="ECO:0000256" key="2">
    <source>
        <dbReference type="ARBA" id="ARBA00022692"/>
    </source>
</evidence>
<dbReference type="RefSeq" id="WP_277535864.1">
    <property type="nucleotide sequence ID" value="NZ_JAPDIA010000008.1"/>
</dbReference>
<keyword evidence="3 5" id="KW-1133">Transmembrane helix</keyword>
<proteinExistence type="predicted"/>
<feature type="transmembrane region" description="Helical" evidence="5">
    <location>
        <begin position="52"/>
        <end position="70"/>
    </location>
</feature>
<evidence type="ECO:0000313" key="6">
    <source>
        <dbReference type="EMBL" id="MDG0812511.1"/>
    </source>
</evidence>
<evidence type="ECO:0000256" key="1">
    <source>
        <dbReference type="ARBA" id="ARBA00004141"/>
    </source>
</evidence>
<keyword evidence="4 5" id="KW-0472">Membrane</keyword>
<dbReference type="Proteomes" id="UP001153404">
    <property type="component" value="Unassembled WGS sequence"/>
</dbReference>
<accession>A0A9X4KWH4</accession>
<comment type="caution">
    <text evidence="6">The sequence shown here is derived from an EMBL/GenBank/DDBJ whole genome shotgun (WGS) entry which is preliminary data.</text>
</comment>
<keyword evidence="7" id="KW-1185">Reference proteome</keyword>
<dbReference type="AlphaFoldDB" id="A0A9X4KWH4"/>
<feature type="transmembrane region" description="Helical" evidence="5">
    <location>
        <begin position="117"/>
        <end position="138"/>
    </location>
</feature>
<dbReference type="Pfam" id="PF02361">
    <property type="entry name" value="CbiQ"/>
    <property type="match status" value="1"/>
</dbReference>
<evidence type="ECO:0000256" key="3">
    <source>
        <dbReference type="ARBA" id="ARBA00022989"/>
    </source>
</evidence>
<feature type="transmembrane region" description="Helical" evidence="5">
    <location>
        <begin position="249"/>
        <end position="267"/>
    </location>
</feature>
<feature type="transmembrane region" description="Helical" evidence="5">
    <location>
        <begin position="77"/>
        <end position="97"/>
    </location>
</feature>